<keyword evidence="1" id="KW-0472">Membrane</keyword>
<evidence type="ECO:0000256" key="1">
    <source>
        <dbReference type="SAM" id="Phobius"/>
    </source>
</evidence>
<dbReference type="OrthoDB" id="9805801at2"/>
<organism evidence="3 4">
    <name type="scientific">Salinimicrobium catena</name>
    <dbReference type="NCBI Taxonomy" id="390640"/>
    <lineage>
        <taxon>Bacteria</taxon>
        <taxon>Pseudomonadati</taxon>
        <taxon>Bacteroidota</taxon>
        <taxon>Flavobacteriia</taxon>
        <taxon>Flavobacteriales</taxon>
        <taxon>Flavobacteriaceae</taxon>
        <taxon>Salinimicrobium</taxon>
    </lineage>
</organism>
<dbReference type="RefSeq" id="WP_093112738.1">
    <property type="nucleotide sequence ID" value="NZ_FNGG01000002.1"/>
</dbReference>
<reference evidence="3 4" key="1">
    <citation type="submission" date="2016-10" db="EMBL/GenBank/DDBJ databases">
        <authorList>
            <person name="de Groot N.N."/>
        </authorList>
    </citation>
    <scope>NUCLEOTIDE SEQUENCE [LARGE SCALE GENOMIC DNA]</scope>
    <source>
        <strain evidence="3 4">DSM 23553</strain>
    </source>
</reference>
<gene>
    <name evidence="3" type="ORF">SAMN04488034_102424</name>
</gene>
<accession>A0A1H5LVV8</accession>
<keyword evidence="1" id="KW-0812">Transmembrane</keyword>
<sequence length="210" mass="25391">MSIKNFYTSTPFLVFEFIIFYVFVPFIVNRYLEGWYKIIPLVLIAGTFLLLMLSDPEFDRRVLTRFRKRYVGKSVVRIVIITLLLVWFTWWIFPDLFLSYPIKNFEGYVLTFFLYPIASVFPQEIIYRVYYFHRYEALIPEKYLLMFSNAFIFGLTHFIYGNFVAPIATFLVSWVFIYNYYQTKSLLNVSLEHYLYGIIMFTIGFGYFFQ</sequence>
<feature type="transmembrane region" description="Helical" evidence="1">
    <location>
        <begin position="113"/>
        <end position="131"/>
    </location>
</feature>
<proteinExistence type="predicted"/>
<dbReference type="EMBL" id="FNUG01000002">
    <property type="protein sequence ID" value="SEE80627.1"/>
    <property type="molecule type" value="Genomic_DNA"/>
</dbReference>
<feature type="transmembrane region" description="Helical" evidence="1">
    <location>
        <begin position="193"/>
        <end position="209"/>
    </location>
</feature>
<dbReference type="Pfam" id="PF02517">
    <property type="entry name" value="Rce1-like"/>
    <property type="match status" value="1"/>
</dbReference>
<feature type="transmembrane region" description="Helical" evidence="1">
    <location>
        <begin position="74"/>
        <end position="93"/>
    </location>
</feature>
<feature type="transmembrane region" description="Helical" evidence="1">
    <location>
        <begin position="34"/>
        <end position="53"/>
    </location>
</feature>
<dbReference type="STRING" id="390640.SAMN04488034_102424"/>
<keyword evidence="3" id="KW-0378">Hydrolase</keyword>
<dbReference type="GO" id="GO:0004175">
    <property type="term" value="F:endopeptidase activity"/>
    <property type="evidence" value="ECO:0007669"/>
    <property type="project" value="UniProtKB-ARBA"/>
</dbReference>
<dbReference type="InterPro" id="IPR003675">
    <property type="entry name" value="Rce1/LyrA-like_dom"/>
</dbReference>
<feature type="transmembrane region" description="Helical" evidence="1">
    <location>
        <begin position="12"/>
        <end position="28"/>
    </location>
</feature>
<dbReference type="GO" id="GO:0080120">
    <property type="term" value="P:CAAX-box protein maturation"/>
    <property type="evidence" value="ECO:0007669"/>
    <property type="project" value="UniProtKB-ARBA"/>
</dbReference>
<evidence type="ECO:0000313" key="4">
    <source>
        <dbReference type="Proteomes" id="UP000199448"/>
    </source>
</evidence>
<evidence type="ECO:0000259" key="2">
    <source>
        <dbReference type="Pfam" id="PF02517"/>
    </source>
</evidence>
<evidence type="ECO:0000313" key="3">
    <source>
        <dbReference type="EMBL" id="SEE80627.1"/>
    </source>
</evidence>
<keyword evidence="4" id="KW-1185">Reference proteome</keyword>
<dbReference type="GO" id="GO:0006508">
    <property type="term" value="P:proteolysis"/>
    <property type="evidence" value="ECO:0007669"/>
    <property type="project" value="UniProtKB-KW"/>
</dbReference>
<protein>
    <submittedName>
        <fullName evidence="3">CAAX protease self-immunity</fullName>
    </submittedName>
</protein>
<feature type="domain" description="CAAX prenyl protease 2/Lysostaphin resistance protein A-like" evidence="2">
    <location>
        <begin position="108"/>
        <end position="196"/>
    </location>
</feature>
<keyword evidence="1" id="KW-1133">Transmembrane helix</keyword>
<name>A0A1H5LVV8_9FLAO</name>
<keyword evidence="3" id="KW-0645">Protease</keyword>
<dbReference type="Proteomes" id="UP000199448">
    <property type="component" value="Unassembled WGS sequence"/>
</dbReference>
<dbReference type="AlphaFoldDB" id="A0A1H5LVV8"/>